<evidence type="ECO:0000256" key="3">
    <source>
        <dbReference type="ARBA" id="ARBA00022729"/>
    </source>
</evidence>
<dbReference type="InterPro" id="IPR018389">
    <property type="entry name" value="DctP_fam"/>
</dbReference>
<evidence type="ECO:0000256" key="1">
    <source>
        <dbReference type="ARBA" id="ARBA00009023"/>
    </source>
</evidence>
<gene>
    <name evidence="5" type="ORF">SAMN04515666_103431</name>
</gene>
<name>A0A1H7PBN3_9HYPH</name>
<sequence length="332" mass="36889">MILRRIAAAALIAGSLIAGAAQAQTLRFGHANTTAEIAGELFQEFAERVNKGTGGAVSIRVFPAEQLGKEVDLFKQVKEGALDLSAPSMAAASSLVPALEIPSGPFLWKDWSEAEAIIRSDAFDPVFDELRDKHNIVPVTRIWYWGWRNMTTLDRAVKKPEDLQGLKIRVPESPVWVEMIKAYGAAPTPVPFGEVYTALQQKTVDGQENPIPTIFSRKFYEVQGYVAMTKHMLQNNMIVINKDSLAKLKPEHREVLFAEAARASAMNTYLQQKREASMLEDIRKSGRSKIVEDVDRDAFAAKSKVVATAMEGRWGKAHLDRVLAAIETQRKR</sequence>
<dbReference type="EMBL" id="FOAN01000003">
    <property type="protein sequence ID" value="SEL33036.1"/>
    <property type="molecule type" value="Genomic_DNA"/>
</dbReference>
<dbReference type="InterPro" id="IPR038404">
    <property type="entry name" value="TRAP_DctP_sf"/>
</dbReference>
<dbReference type="Gene3D" id="3.40.190.170">
    <property type="entry name" value="Bacterial extracellular solute-binding protein, family 7"/>
    <property type="match status" value="1"/>
</dbReference>
<comment type="similarity">
    <text evidence="1">Belongs to the bacterial solute-binding protein 7 family.</text>
</comment>
<reference evidence="6" key="1">
    <citation type="submission" date="2016-10" db="EMBL/GenBank/DDBJ databases">
        <authorList>
            <person name="Varghese N."/>
            <person name="Submissions S."/>
        </authorList>
    </citation>
    <scope>NUCLEOTIDE SEQUENCE [LARGE SCALE GENOMIC DNA]</scope>
    <source>
        <strain evidence="6">LMG 26383,CCUG 61248,R- 45681</strain>
    </source>
</reference>
<feature type="signal peptide" evidence="4">
    <location>
        <begin position="1"/>
        <end position="23"/>
    </location>
</feature>
<feature type="chain" id="PRO_5011576567" evidence="4">
    <location>
        <begin position="24"/>
        <end position="332"/>
    </location>
</feature>
<dbReference type="InterPro" id="IPR004682">
    <property type="entry name" value="TRAP_DctP"/>
</dbReference>
<dbReference type="GO" id="GO:0055085">
    <property type="term" value="P:transmembrane transport"/>
    <property type="evidence" value="ECO:0007669"/>
    <property type="project" value="InterPro"/>
</dbReference>
<dbReference type="Pfam" id="PF03480">
    <property type="entry name" value="DctP"/>
    <property type="match status" value="1"/>
</dbReference>
<evidence type="ECO:0000313" key="5">
    <source>
        <dbReference type="EMBL" id="SEL33036.1"/>
    </source>
</evidence>
<dbReference type="PIRSF" id="PIRSF006470">
    <property type="entry name" value="DctB"/>
    <property type="match status" value="1"/>
</dbReference>
<dbReference type="NCBIfam" id="TIGR00787">
    <property type="entry name" value="dctP"/>
    <property type="match status" value="1"/>
</dbReference>
<evidence type="ECO:0000313" key="6">
    <source>
        <dbReference type="Proteomes" id="UP000199664"/>
    </source>
</evidence>
<dbReference type="Proteomes" id="UP000199664">
    <property type="component" value="Unassembled WGS sequence"/>
</dbReference>
<dbReference type="GO" id="GO:0030288">
    <property type="term" value="C:outer membrane-bounded periplasmic space"/>
    <property type="evidence" value="ECO:0007669"/>
    <property type="project" value="InterPro"/>
</dbReference>
<dbReference type="CDD" id="cd13603">
    <property type="entry name" value="PBP2_TRAP_Siap_TeaA_like"/>
    <property type="match status" value="1"/>
</dbReference>
<dbReference type="RefSeq" id="WP_167561610.1">
    <property type="nucleotide sequence ID" value="NZ_FOAN01000003.1"/>
</dbReference>
<keyword evidence="3 4" id="KW-0732">Signal</keyword>
<keyword evidence="5" id="KW-0675">Receptor</keyword>
<dbReference type="AlphaFoldDB" id="A0A1H7PBN3"/>
<protein>
    <submittedName>
        <fullName evidence="5">Tripartite ATP-independent transporter solute receptor, DctP family</fullName>
    </submittedName>
</protein>
<accession>A0A1H7PBN3</accession>
<dbReference type="STRING" id="1036779.SAMN04515666_103431"/>
<keyword evidence="6" id="KW-1185">Reference proteome</keyword>
<dbReference type="PANTHER" id="PTHR33376">
    <property type="match status" value="1"/>
</dbReference>
<dbReference type="NCBIfam" id="NF037995">
    <property type="entry name" value="TRAP_S1"/>
    <property type="match status" value="1"/>
</dbReference>
<keyword evidence="2" id="KW-0813">Transport</keyword>
<evidence type="ECO:0000256" key="2">
    <source>
        <dbReference type="ARBA" id="ARBA00022448"/>
    </source>
</evidence>
<evidence type="ECO:0000256" key="4">
    <source>
        <dbReference type="SAM" id="SignalP"/>
    </source>
</evidence>
<organism evidence="5 6">
    <name type="scientific">Bosea lupini</name>
    <dbReference type="NCBI Taxonomy" id="1036779"/>
    <lineage>
        <taxon>Bacteria</taxon>
        <taxon>Pseudomonadati</taxon>
        <taxon>Pseudomonadota</taxon>
        <taxon>Alphaproteobacteria</taxon>
        <taxon>Hyphomicrobiales</taxon>
        <taxon>Boseaceae</taxon>
        <taxon>Bosea</taxon>
    </lineage>
</organism>
<proteinExistence type="inferred from homology"/>
<dbReference type="PANTHER" id="PTHR33376:SF7">
    <property type="entry name" value="C4-DICARBOXYLATE-BINDING PROTEIN DCTB"/>
    <property type="match status" value="1"/>
</dbReference>